<dbReference type="AlphaFoldDB" id="A0AAD4SCA4"/>
<gene>
    <name evidence="3" type="ORF">MKW98_007379</name>
</gene>
<dbReference type="EMBL" id="JAJJMB010012081">
    <property type="protein sequence ID" value="KAI3891074.1"/>
    <property type="molecule type" value="Genomic_DNA"/>
</dbReference>
<dbReference type="Proteomes" id="UP001202328">
    <property type="component" value="Unassembled WGS sequence"/>
</dbReference>
<proteinExistence type="predicted"/>
<evidence type="ECO:0000313" key="3">
    <source>
        <dbReference type="EMBL" id="KAI3891074.1"/>
    </source>
</evidence>
<sequence>MNISQVLRLLCMILLLSQVAWSLTPCEEERGREADCPRQRRNNRKRGPPSGRP</sequence>
<feature type="signal peptide" evidence="2">
    <location>
        <begin position="1"/>
        <end position="22"/>
    </location>
</feature>
<reference evidence="3" key="1">
    <citation type="submission" date="2022-04" db="EMBL/GenBank/DDBJ databases">
        <title>A functionally conserved STORR gene fusion in Papaver species that diverged 16.8 million years ago.</title>
        <authorList>
            <person name="Catania T."/>
        </authorList>
    </citation>
    <scope>NUCLEOTIDE SEQUENCE</scope>
    <source>
        <strain evidence="3">S-188037</strain>
    </source>
</reference>
<feature type="compositionally biased region" description="Basic and acidic residues" evidence="1">
    <location>
        <begin position="28"/>
        <end position="38"/>
    </location>
</feature>
<feature type="region of interest" description="Disordered" evidence="1">
    <location>
        <begin position="28"/>
        <end position="53"/>
    </location>
</feature>
<evidence type="ECO:0000313" key="4">
    <source>
        <dbReference type="Proteomes" id="UP001202328"/>
    </source>
</evidence>
<accession>A0AAD4SCA4</accession>
<protein>
    <submittedName>
        <fullName evidence="3">Uncharacterized protein</fullName>
    </submittedName>
</protein>
<name>A0AAD4SCA4_9MAGN</name>
<organism evidence="3 4">
    <name type="scientific">Papaver atlanticum</name>
    <dbReference type="NCBI Taxonomy" id="357466"/>
    <lineage>
        <taxon>Eukaryota</taxon>
        <taxon>Viridiplantae</taxon>
        <taxon>Streptophyta</taxon>
        <taxon>Embryophyta</taxon>
        <taxon>Tracheophyta</taxon>
        <taxon>Spermatophyta</taxon>
        <taxon>Magnoliopsida</taxon>
        <taxon>Ranunculales</taxon>
        <taxon>Papaveraceae</taxon>
        <taxon>Papaveroideae</taxon>
        <taxon>Papaver</taxon>
    </lineage>
</organism>
<keyword evidence="4" id="KW-1185">Reference proteome</keyword>
<comment type="caution">
    <text evidence="3">The sequence shown here is derived from an EMBL/GenBank/DDBJ whole genome shotgun (WGS) entry which is preliminary data.</text>
</comment>
<feature type="chain" id="PRO_5042095800" evidence="2">
    <location>
        <begin position="23"/>
        <end position="53"/>
    </location>
</feature>
<evidence type="ECO:0000256" key="2">
    <source>
        <dbReference type="SAM" id="SignalP"/>
    </source>
</evidence>
<keyword evidence="2" id="KW-0732">Signal</keyword>
<evidence type="ECO:0000256" key="1">
    <source>
        <dbReference type="SAM" id="MobiDB-lite"/>
    </source>
</evidence>